<evidence type="ECO:0000256" key="6">
    <source>
        <dbReference type="ARBA" id="ARBA00022989"/>
    </source>
</evidence>
<comment type="subcellular location">
    <subcellularLocation>
        <location evidence="1">Membrane</location>
        <topology evidence="1">Multi-pass membrane protein</topology>
    </subcellularLocation>
</comment>
<evidence type="ECO:0000256" key="13">
    <source>
        <dbReference type="SAM" id="MobiDB-lite"/>
    </source>
</evidence>
<protein>
    <recommendedName>
        <fullName evidence="11">CDP-diacylglycerol--glycerol-3-phosphate 3-phosphatidyltransferase</fullName>
        <ecNumber evidence="11">2.7.8.5</ecNumber>
    </recommendedName>
</protein>
<dbReference type="InterPro" id="IPR036653">
    <property type="entry name" value="CinA-like_C"/>
</dbReference>
<evidence type="ECO:0000256" key="14">
    <source>
        <dbReference type="SAM" id="Phobius"/>
    </source>
</evidence>
<dbReference type="GO" id="GO:0016020">
    <property type="term" value="C:membrane"/>
    <property type="evidence" value="ECO:0007669"/>
    <property type="project" value="UniProtKB-SubCell"/>
</dbReference>
<evidence type="ECO:0000256" key="11">
    <source>
        <dbReference type="NCBIfam" id="TIGR00560"/>
    </source>
</evidence>
<keyword evidence="10" id="KW-1208">Phospholipid metabolism</keyword>
<feature type="region of interest" description="Disordered" evidence="13">
    <location>
        <begin position="216"/>
        <end position="249"/>
    </location>
</feature>
<dbReference type="EMBL" id="CP072829">
    <property type="protein sequence ID" value="QTU85069.1"/>
    <property type="molecule type" value="Genomic_DNA"/>
</dbReference>
<dbReference type="InterPro" id="IPR048254">
    <property type="entry name" value="CDP_ALCOHOL_P_TRANSF_CS"/>
</dbReference>
<dbReference type="PANTHER" id="PTHR14269:SF62">
    <property type="entry name" value="CDP-DIACYLGLYCEROL--GLYCEROL-3-PHOSPHATE 3-PHOSPHATIDYLTRANSFERASE 1, CHLOROPLASTIC"/>
    <property type="match status" value="1"/>
</dbReference>
<evidence type="ECO:0000256" key="7">
    <source>
        <dbReference type="ARBA" id="ARBA00023098"/>
    </source>
</evidence>
<evidence type="ECO:0000256" key="3">
    <source>
        <dbReference type="ARBA" id="ARBA00022516"/>
    </source>
</evidence>
<sequence>MSSADAASEKLMTPANVVTLVRICLVPLFVVAILSPWPEWLGLPQVANNEKSLVAAVIFVVISCTDWLDGYLARSRGEVTNFGKFMDPLADKILVTAALLALIELGTLPSWIVLIILTREFIVSGVRMMAASKGVVIAASWYGKFKTVFQMIAIVLFTVKDSYMVGAVTASFGDALWLVSWAVMIVALVLTIVSMLDYIVKARNLIGLGPRNTERDQRRRAKKAAEQGEAAAGAADVPEAQRAELSPAERASIEPAELAALASAVVEAATTKGVSVATAESLTGGMISAALTAVPRSSAVVRGGVVSYMAEVKEQVLGVAEATIEGDGVVSEQTALSMARGAVEVLDAGIAVAVTGIAGPTGAEPGKPVGTVWMALASKAGERAHRFSFPGNRDEVRLLTVHAALSELLDELKR</sequence>
<dbReference type="AlphaFoldDB" id="A0A9E6MSF0"/>
<dbReference type="InterPro" id="IPR008136">
    <property type="entry name" value="CinA_C"/>
</dbReference>
<keyword evidence="3" id="KW-0444">Lipid biosynthesis</keyword>
<keyword evidence="8 14" id="KW-0472">Membrane</keyword>
<keyword evidence="6 14" id="KW-1133">Transmembrane helix</keyword>
<evidence type="ECO:0000256" key="4">
    <source>
        <dbReference type="ARBA" id="ARBA00022679"/>
    </source>
</evidence>
<dbReference type="GO" id="GO:0008444">
    <property type="term" value="F:CDP-diacylglycerol-glycerol-3-phosphate 3-phosphatidyltransferase activity"/>
    <property type="evidence" value="ECO:0007669"/>
    <property type="project" value="UniProtKB-UniRule"/>
</dbReference>
<name>A0A9E6MSF0_9ACTN</name>
<dbReference type="Pfam" id="PF02464">
    <property type="entry name" value="CinA"/>
    <property type="match status" value="1"/>
</dbReference>
<reference evidence="16" key="1">
    <citation type="submission" date="2021-04" db="EMBL/GenBank/DDBJ databases">
        <title>Novel species in family Eggerthellaceae.</title>
        <authorList>
            <person name="Zhang G."/>
        </authorList>
    </citation>
    <scope>NUCLEOTIDE SEQUENCE</scope>
    <source>
        <strain evidence="16">Zg-886</strain>
    </source>
</reference>
<dbReference type="PROSITE" id="PS00379">
    <property type="entry name" value="CDP_ALCOHOL_P_TRANSF"/>
    <property type="match status" value="1"/>
</dbReference>
<keyword evidence="7" id="KW-0443">Lipid metabolism</keyword>
<evidence type="ECO:0000259" key="15">
    <source>
        <dbReference type="Pfam" id="PF02464"/>
    </source>
</evidence>
<comment type="similarity">
    <text evidence="2 12">Belongs to the CDP-alcohol phosphatidyltransferase class-I family.</text>
</comment>
<feature type="compositionally biased region" description="Low complexity" evidence="13">
    <location>
        <begin position="227"/>
        <end position="236"/>
    </location>
</feature>
<evidence type="ECO:0000256" key="1">
    <source>
        <dbReference type="ARBA" id="ARBA00004141"/>
    </source>
</evidence>
<dbReference type="GO" id="GO:0046474">
    <property type="term" value="P:glycerophospholipid biosynthetic process"/>
    <property type="evidence" value="ECO:0007669"/>
    <property type="project" value="TreeGrafter"/>
</dbReference>
<keyword evidence="9" id="KW-0594">Phospholipid biosynthesis</keyword>
<dbReference type="Gene3D" id="1.20.120.1760">
    <property type="match status" value="1"/>
</dbReference>
<feature type="transmembrane region" description="Helical" evidence="14">
    <location>
        <begin position="12"/>
        <end position="33"/>
    </location>
</feature>
<keyword evidence="4 12" id="KW-0808">Transferase</keyword>
<dbReference type="Gene3D" id="3.90.950.20">
    <property type="entry name" value="CinA-like"/>
    <property type="match status" value="1"/>
</dbReference>
<evidence type="ECO:0000256" key="9">
    <source>
        <dbReference type="ARBA" id="ARBA00023209"/>
    </source>
</evidence>
<dbReference type="Proteomes" id="UP000671910">
    <property type="component" value="Chromosome"/>
</dbReference>
<dbReference type="InterPro" id="IPR000462">
    <property type="entry name" value="CDP-OH_P_trans"/>
</dbReference>
<dbReference type="EC" id="2.7.8.5" evidence="11"/>
<dbReference type="PANTHER" id="PTHR14269">
    <property type="entry name" value="CDP-DIACYLGLYCEROL--GLYCEROL-3-PHOSPHATE 3-PHOSPHATIDYLTRANSFERASE-RELATED"/>
    <property type="match status" value="1"/>
</dbReference>
<evidence type="ECO:0000256" key="10">
    <source>
        <dbReference type="ARBA" id="ARBA00023264"/>
    </source>
</evidence>
<dbReference type="NCBIfam" id="TIGR00560">
    <property type="entry name" value="pgsA"/>
    <property type="match status" value="1"/>
</dbReference>
<dbReference type="NCBIfam" id="TIGR00199">
    <property type="entry name" value="PncC_domain"/>
    <property type="match status" value="1"/>
</dbReference>
<feature type="transmembrane region" description="Helical" evidence="14">
    <location>
        <begin position="178"/>
        <end position="200"/>
    </location>
</feature>
<evidence type="ECO:0000256" key="8">
    <source>
        <dbReference type="ARBA" id="ARBA00023136"/>
    </source>
</evidence>
<feature type="domain" description="CinA C-terminal" evidence="15">
    <location>
        <begin position="260"/>
        <end position="411"/>
    </location>
</feature>
<organism evidence="16 17">
    <name type="scientific">Xiamenia xianingshaonis</name>
    <dbReference type="NCBI Taxonomy" id="2682776"/>
    <lineage>
        <taxon>Bacteria</taxon>
        <taxon>Bacillati</taxon>
        <taxon>Actinomycetota</taxon>
        <taxon>Coriobacteriia</taxon>
        <taxon>Eggerthellales</taxon>
        <taxon>Eggerthellaceae</taxon>
        <taxon>Xiamenia</taxon>
    </lineage>
</organism>
<evidence type="ECO:0000256" key="12">
    <source>
        <dbReference type="RuleBase" id="RU003750"/>
    </source>
</evidence>
<dbReference type="InterPro" id="IPR004570">
    <property type="entry name" value="Phosphatidylglycerol_P_synth"/>
</dbReference>
<dbReference type="KEGG" id="ebz:J7S26_03965"/>
<evidence type="ECO:0000256" key="5">
    <source>
        <dbReference type="ARBA" id="ARBA00022692"/>
    </source>
</evidence>
<evidence type="ECO:0000256" key="2">
    <source>
        <dbReference type="ARBA" id="ARBA00010441"/>
    </source>
</evidence>
<evidence type="ECO:0000313" key="16">
    <source>
        <dbReference type="EMBL" id="QTU85069.1"/>
    </source>
</evidence>
<evidence type="ECO:0000313" key="17">
    <source>
        <dbReference type="Proteomes" id="UP000671910"/>
    </source>
</evidence>
<gene>
    <name evidence="16" type="primary">pgsA</name>
    <name evidence="16" type="ORF">J7S26_03965</name>
</gene>
<dbReference type="InterPro" id="IPR050324">
    <property type="entry name" value="CDP-alcohol_PTase-I"/>
</dbReference>
<proteinExistence type="inferred from homology"/>
<feature type="transmembrane region" description="Helical" evidence="14">
    <location>
        <begin position="93"/>
        <end position="116"/>
    </location>
</feature>
<dbReference type="InterPro" id="IPR043130">
    <property type="entry name" value="CDP-OH_PTrfase_TM_dom"/>
</dbReference>
<dbReference type="RefSeq" id="WP_261428739.1">
    <property type="nucleotide sequence ID" value="NZ_CP072829.1"/>
</dbReference>
<dbReference type="Pfam" id="PF01066">
    <property type="entry name" value="CDP-OH_P_transf"/>
    <property type="match status" value="1"/>
</dbReference>
<accession>A0A9E6MSF0</accession>
<dbReference type="SUPFAM" id="SSF142433">
    <property type="entry name" value="CinA-like"/>
    <property type="match status" value="1"/>
</dbReference>
<keyword evidence="5 14" id="KW-0812">Transmembrane</keyword>